<keyword evidence="1" id="KW-0472">Membrane</keyword>
<comment type="caution">
    <text evidence="2">The sequence shown here is derived from an EMBL/GenBank/DDBJ whole genome shotgun (WGS) entry which is preliminary data.</text>
</comment>
<gene>
    <name evidence="2" type="ORF">JZ751_010667</name>
</gene>
<dbReference type="AlphaFoldDB" id="A0A8T2NAZ4"/>
<evidence type="ECO:0000313" key="2">
    <source>
        <dbReference type="EMBL" id="KAG9333677.1"/>
    </source>
</evidence>
<name>A0A8T2NAZ4_9TELE</name>
<feature type="transmembrane region" description="Helical" evidence="1">
    <location>
        <begin position="27"/>
        <end position="48"/>
    </location>
</feature>
<keyword evidence="3" id="KW-1185">Reference proteome</keyword>
<dbReference type="EMBL" id="JAFBMS010000184">
    <property type="protein sequence ID" value="KAG9333677.1"/>
    <property type="molecule type" value="Genomic_DNA"/>
</dbReference>
<protein>
    <submittedName>
        <fullName evidence="2">Uncharacterized protein</fullName>
    </submittedName>
</protein>
<evidence type="ECO:0000313" key="3">
    <source>
        <dbReference type="Proteomes" id="UP000824540"/>
    </source>
</evidence>
<accession>A0A8T2NAZ4</accession>
<keyword evidence="1" id="KW-0812">Transmembrane</keyword>
<reference evidence="2" key="1">
    <citation type="thesis" date="2021" institute="BYU ScholarsArchive" country="Provo, UT, USA">
        <title>Applications of and Algorithms for Genome Assembly and Genomic Analyses with an Emphasis on Marine Teleosts.</title>
        <authorList>
            <person name="Pickett B.D."/>
        </authorList>
    </citation>
    <scope>NUCLEOTIDE SEQUENCE</scope>
    <source>
        <strain evidence="2">HI-2016</strain>
    </source>
</reference>
<sequence>MEIKRKVKMIMSKEEVPTRGREELRPGWWKVVVVVVSVCMVALAIVLWKCCLRRRAARGKGNAQEANHIYETVEERGRETAKHVLTPRIFISLPSHN</sequence>
<evidence type="ECO:0000256" key="1">
    <source>
        <dbReference type="SAM" id="Phobius"/>
    </source>
</evidence>
<keyword evidence="1" id="KW-1133">Transmembrane helix</keyword>
<organism evidence="2 3">
    <name type="scientific">Albula glossodonta</name>
    <name type="common">roundjaw bonefish</name>
    <dbReference type="NCBI Taxonomy" id="121402"/>
    <lineage>
        <taxon>Eukaryota</taxon>
        <taxon>Metazoa</taxon>
        <taxon>Chordata</taxon>
        <taxon>Craniata</taxon>
        <taxon>Vertebrata</taxon>
        <taxon>Euteleostomi</taxon>
        <taxon>Actinopterygii</taxon>
        <taxon>Neopterygii</taxon>
        <taxon>Teleostei</taxon>
        <taxon>Albuliformes</taxon>
        <taxon>Albulidae</taxon>
        <taxon>Albula</taxon>
    </lineage>
</organism>
<proteinExistence type="predicted"/>
<dbReference type="Proteomes" id="UP000824540">
    <property type="component" value="Unassembled WGS sequence"/>
</dbReference>